<dbReference type="AlphaFoldDB" id="D9SC96"/>
<dbReference type="GO" id="GO:0003677">
    <property type="term" value="F:DNA binding"/>
    <property type="evidence" value="ECO:0007669"/>
    <property type="project" value="UniProtKB-KW"/>
</dbReference>
<dbReference type="PROSITE" id="PS50043">
    <property type="entry name" value="HTH_LUXR_2"/>
    <property type="match status" value="1"/>
</dbReference>
<dbReference type="InterPro" id="IPR036388">
    <property type="entry name" value="WH-like_DNA-bd_sf"/>
</dbReference>
<dbReference type="Gene3D" id="1.10.10.10">
    <property type="entry name" value="Winged helix-like DNA-binding domain superfamily/Winged helix DNA-binding domain"/>
    <property type="match status" value="1"/>
</dbReference>
<evidence type="ECO:0000259" key="6">
    <source>
        <dbReference type="PROSITE" id="PS50110"/>
    </source>
</evidence>
<accession>D9SC96</accession>
<dbReference type="SUPFAM" id="SSF52172">
    <property type="entry name" value="CheY-like"/>
    <property type="match status" value="1"/>
</dbReference>
<proteinExistence type="predicted"/>
<dbReference type="eggNOG" id="COG0745">
    <property type="taxonomic scope" value="Bacteria"/>
</dbReference>
<organism evidence="7 8">
    <name type="scientific">Gallionella capsiferriformans (strain ES-2)</name>
    <name type="common">Gallionella ferruginea capsiferriformans (strain ES-2)</name>
    <dbReference type="NCBI Taxonomy" id="395494"/>
    <lineage>
        <taxon>Bacteria</taxon>
        <taxon>Pseudomonadati</taxon>
        <taxon>Pseudomonadota</taxon>
        <taxon>Betaproteobacteria</taxon>
        <taxon>Nitrosomonadales</taxon>
        <taxon>Gallionellaceae</taxon>
        <taxon>Gallionella</taxon>
    </lineage>
</organism>
<dbReference type="PANTHER" id="PTHR44688">
    <property type="entry name" value="DNA-BINDING TRANSCRIPTIONAL ACTIVATOR DEVR_DOSR"/>
    <property type="match status" value="1"/>
</dbReference>
<dbReference type="SMART" id="SM00448">
    <property type="entry name" value="REC"/>
    <property type="match status" value="1"/>
</dbReference>
<evidence type="ECO:0000256" key="1">
    <source>
        <dbReference type="ARBA" id="ARBA00023015"/>
    </source>
</evidence>
<feature type="domain" description="HTH luxR-type" evidence="5">
    <location>
        <begin position="7"/>
        <end position="72"/>
    </location>
</feature>
<keyword evidence="4" id="KW-0597">Phosphoprotein</keyword>
<dbReference type="Proteomes" id="UP000001235">
    <property type="component" value="Chromosome"/>
</dbReference>
<dbReference type="InterPro" id="IPR001789">
    <property type="entry name" value="Sig_transdc_resp-reg_receiver"/>
</dbReference>
<dbReference type="InterPro" id="IPR011006">
    <property type="entry name" value="CheY-like_superfamily"/>
</dbReference>
<keyword evidence="3" id="KW-0804">Transcription</keyword>
<evidence type="ECO:0000313" key="7">
    <source>
        <dbReference type="EMBL" id="ADL54561.1"/>
    </source>
</evidence>
<evidence type="ECO:0000256" key="4">
    <source>
        <dbReference type="PROSITE-ProRule" id="PRU00169"/>
    </source>
</evidence>
<dbReference type="KEGG" id="gca:Galf_0518"/>
<evidence type="ECO:0000259" key="5">
    <source>
        <dbReference type="PROSITE" id="PS50043"/>
    </source>
</evidence>
<dbReference type="STRING" id="395494.Galf_0518"/>
<dbReference type="InterPro" id="IPR000792">
    <property type="entry name" value="Tscrpt_reg_LuxR_C"/>
</dbReference>
<dbReference type="Gene3D" id="3.40.50.2300">
    <property type="match status" value="1"/>
</dbReference>
<dbReference type="PROSITE" id="PS50110">
    <property type="entry name" value="RESPONSE_REGULATORY"/>
    <property type="match status" value="1"/>
</dbReference>
<reference evidence="7 8" key="1">
    <citation type="submission" date="2010-08" db="EMBL/GenBank/DDBJ databases">
        <title>Complete sequence of Gallionella capsiferriformans ES-2.</title>
        <authorList>
            <consortium name="US DOE Joint Genome Institute"/>
            <person name="Lucas S."/>
            <person name="Copeland A."/>
            <person name="Lapidus A."/>
            <person name="Cheng J.-F."/>
            <person name="Bruce D."/>
            <person name="Goodwin L."/>
            <person name="Pitluck S."/>
            <person name="Chertkov O."/>
            <person name="Davenport K.W."/>
            <person name="Detter J.C."/>
            <person name="Han C."/>
            <person name="Tapia R."/>
            <person name="Land M."/>
            <person name="Hauser L."/>
            <person name="Chang Y.-J."/>
            <person name="Jeffries C."/>
            <person name="Kyrpides N."/>
            <person name="Ivanova N."/>
            <person name="Mikhailova N."/>
            <person name="Shelobolina E.S."/>
            <person name="Picardal F."/>
            <person name="Roden E."/>
            <person name="Emerson D."/>
            <person name="Woyke T."/>
        </authorList>
    </citation>
    <scope>NUCLEOTIDE SEQUENCE [LARGE SCALE GENOMIC DNA]</scope>
    <source>
        <strain evidence="7 8">ES-2</strain>
    </source>
</reference>
<evidence type="ECO:0000313" key="8">
    <source>
        <dbReference type="Proteomes" id="UP000001235"/>
    </source>
</evidence>
<keyword evidence="8" id="KW-1185">Reference proteome</keyword>
<evidence type="ECO:0000256" key="3">
    <source>
        <dbReference type="ARBA" id="ARBA00023163"/>
    </source>
</evidence>
<sequence>MTIFETMRPHFESLTQRQREIARLLVSGMTNLEVAGQLCISVHTIKAHRAEIMSRMQVNSFAELVNQFNRLTPPLPLTTPLHVIVVEDDEWYRDYLTDNLNERGYSSIGVVDGEGLRAAWAQKPADVVILDIELGQGKENGLALATRILSNCPCGIIMVTAKGAQDERLEGLSTGADAYFAKPVNIDELSITITNLARRLR</sequence>
<evidence type="ECO:0000256" key="2">
    <source>
        <dbReference type="ARBA" id="ARBA00023125"/>
    </source>
</evidence>
<feature type="domain" description="Response regulatory" evidence="6">
    <location>
        <begin position="82"/>
        <end position="197"/>
    </location>
</feature>
<dbReference type="OrthoDB" id="9179585at2"/>
<dbReference type="SMART" id="SM00421">
    <property type="entry name" value="HTH_LUXR"/>
    <property type="match status" value="1"/>
</dbReference>
<dbReference type="EMBL" id="CP002159">
    <property type="protein sequence ID" value="ADL54561.1"/>
    <property type="molecule type" value="Genomic_DNA"/>
</dbReference>
<dbReference type="Pfam" id="PF00072">
    <property type="entry name" value="Response_reg"/>
    <property type="match status" value="1"/>
</dbReference>
<keyword evidence="1" id="KW-0805">Transcription regulation</keyword>
<gene>
    <name evidence="7" type="ordered locus">Galf_0518</name>
</gene>
<dbReference type="Pfam" id="PF00196">
    <property type="entry name" value="GerE"/>
    <property type="match status" value="1"/>
</dbReference>
<dbReference type="GO" id="GO:0000160">
    <property type="term" value="P:phosphorelay signal transduction system"/>
    <property type="evidence" value="ECO:0007669"/>
    <property type="project" value="InterPro"/>
</dbReference>
<feature type="modified residue" description="4-aspartylphosphate" evidence="4">
    <location>
        <position position="131"/>
    </location>
</feature>
<name>D9SC96_GALCS</name>
<dbReference type="GO" id="GO:0006355">
    <property type="term" value="P:regulation of DNA-templated transcription"/>
    <property type="evidence" value="ECO:0007669"/>
    <property type="project" value="InterPro"/>
</dbReference>
<dbReference type="CDD" id="cd06170">
    <property type="entry name" value="LuxR_C_like"/>
    <property type="match status" value="1"/>
</dbReference>
<dbReference type="PRINTS" id="PR00038">
    <property type="entry name" value="HTHLUXR"/>
</dbReference>
<dbReference type="RefSeq" id="WP_013292504.1">
    <property type="nucleotide sequence ID" value="NC_014394.1"/>
</dbReference>
<dbReference type="SUPFAM" id="SSF46894">
    <property type="entry name" value="C-terminal effector domain of the bipartite response regulators"/>
    <property type="match status" value="1"/>
</dbReference>
<dbReference type="InterPro" id="IPR016032">
    <property type="entry name" value="Sig_transdc_resp-reg_C-effctor"/>
</dbReference>
<keyword evidence="2" id="KW-0238">DNA-binding</keyword>
<protein>
    <submittedName>
        <fullName evidence="7">Two component transcriptional regulator, LuxR family</fullName>
    </submittedName>
</protein>
<dbReference type="HOGENOM" id="CLU_1358801_0_0_4"/>
<dbReference type="PANTHER" id="PTHR44688:SF16">
    <property type="entry name" value="DNA-BINDING TRANSCRIPTIONAL ACTIVATOR DEVR_DOSR"/>
    <property type="match status" value="1"/>
</dbReference>
<dbReference type="eggNOG" id="COG2197">
    <property type="taxonomic scope" value="Bacteria"/>
</dbReference>